<organism evidence="3 4">
    <name type="scientific">Empedobacter brevis NBRC 14943 = ATCC 43319</name>
    <dbReference type="NCBI Taxonomy" id="1218108"/>
    <lineage>
        <taxon>Bacteria</taxon>
        <taxon>Pseudomonadati</taxon>
        <taxon>Bacteroidota</taxon>
        <taxon>Flavobacteriia</taxon>
        <taxon>Flavobacteriales</taxon>
        <taxon>Weeksellaceae</taxon>
        <taxon>Empedobacter</taxon>
    </lineage>
</organism>
<evidence type="ECO:0000313" key="3">
    <source>
        <dbReference type="EMBL" id="GEM51124.1"/>
    </source>
</evidence>
<gene>
    <name evidence="3" type="ORF">EB1_09140</name>
</gene>
<feature type="chain" id="PRO_5021756605" description="Putative beta-lactamase-inhibitor-like PepSY-like domain-containing protein" evidence="1">
    <location>
        <begin position="22"/>
        <end position="155"/>
    </location>
</feature>
<name>A0A511NE82_9FLAO</name>
<evidence type="ECO:0000259" key="2">
    <source>
        <dbReference type="Pfam" id="PF11396"/>
    </source>
</evidence>
<dbReference type="GeneID" id="84651672"/>
<evidence type="ECO:0000313" key="4">
    <source>
        <dbReference type="Proteomes" id="UP000321245"/>
    </source>
</evidence>
<feature type="signal peptide" evidence="1">
    <location>
        <begin position="1"/>
        <end position="21"/>
    </location>
</feature>
<dbReference type="Proteomes" id="UP000321245">
    <property type="component" value="Unassembled WGS sequence"/>
</dbReference>
<keyword evidence="4" id="KW-1185">Reference proteome</keyword>
<keyword evidence="1" id="KW-0732">Signal</keyword>
<reference evidence="3 4" key="1">
    <citation type="submission" date="2019-07" db="EMBL/GenBank/DDBJ databases">
        <title>Whole genome shotgun sequence of Empedobacter brevis NBRC 14943.</title>
        <authorList>
            <person name="Hosoyama A."/>
            <person name="Uohara A."/>
            <person name="Ohji S."/>
            <person name="Ichikawa N."/>
        </authorList>
    </citation>
    <scope>NUCLEOTIDE SEQUENCE [LARGE SCALE GENOMIC DNA]</scope>
    <source>
        <strain evidence="3 4">NBRC 14943</strain>
    </source>
</reference>
<dbReference type="STRING" id="1218108.GCA_000382425_01648"/>
<dbReference type="PROSITE" id="PS51257">
    <property type="entry name" value="PROKAR_LIPOPROTEIN"/>
    <property type="match status" value="1"/>
</dbReference>
<dbReference type="Gene3D" id="3.40.1420.30">
    <property type="match status" value="1"/>
</dbReference>
<dbReference type="RefSeq" id="WP_019975141.1">
    <property type="nucleotide sequence ID" value="NZ_BJXC01000004.1"/>
</dbReference>
<protein>
    <recommendedName>
        <fullName evidence="2">Putative beta-lactamase-inhibitor-like PepSY-like domain-containing protein</fullName>
    </recommendedName>
</protein>
<dbReference type="SUPFAM" id="SSF160574">
    <property type="entry name" value="BT0923-like"/>
    <property type="match status" value="1"/>
</dbReference>
<dbReference type="Pfam" id="PF11396">
    <property type="entry name" value="PepSY_like"/>
    <property type="match status" value="1"/>
</dbReference>
<proteinExistence type="predicted"/>
<sequence>MKKIILGTGLFSLFAFTTVSCNNDDDTNTTQTVELNTLPTEGKNFVTTYFSGTEIARIEKHSPAKVDGTMYEVDFVNRDEVDFDQNGTWLKVEAEGNRPIPTGFILPSIVSYVKMNYPSLEIHQIERKYDGFELELTNDLDLIFNSTGEFIRIQP</sequence>
<dbReference type="AlphaFoldDB" id="A0A511NE82"/>
<dbReference type="OrthoDB" id="710080at2"/>
<dbReference type="EMBL" id="BJXC01000004">
    <property type="protein sequence ID" value="GEM51124.1"/>
    <property type="molecule type" value="Genomic_DNA"/>
</dbReference>
<evidence type="ECO:0000256" key="1">
    <source>
        <dbReference type="SAM" id="SignalP"/>
    </source>
</evidence>
<feature type="domain" description="Putative beta-lactamase-inhibitor-like PepSY-like" evidence="2">
    <location>
        <begin position="70"/>
        <end position="151"/>
    </location>
</feature>
<dbReference type="InterPro" id="IPR021533">
    <property type="entry name" value="PepSY-like"/>
</dbReference>
<comment type="caution">
    <text evidence="3">The sequence shown here is derived from an EMBL/GenBank/DDBJ whole genome shotgun (WGS) entry which is preliminary data.</text>
</comment>
<accession>A0A511NE82</accession>